<comment type="caution">
    <text evidence="12">The sequence shown here is derived from an EMBL/GenBank/DDBJ whole genome shotgun (WGS) entry which is preliminary data.</text>
</comment>
<dbReference type="EMBL" id="JAGQFT020000005">
    <property type="protein sequence ID" value="MBS7457187.1"/>
    <property type="molecule type" value="Genomic_DNA"/>
</dbReference>
<dbReference type="InterPro" id="IPR011527">
    <property type="entry name" value="ABC1_TM_dom"/>
</dbReference>
<dbReference type="SMART" id="SM00382">
    <property type="entry name" value="AAA"/>
    <property type="match status" value="1"/>
</dbReference>
<feature type="domain" description="ABC transporter" evidence="10">
    <location>
        <begin position="344"/>
        <end position="577"/>
    </location>
</feature>
<dbReference type="InterPro" id="IPR003593">
    <property type="entry name" value="AAA+_ATPase"/>
</dbReference>
<evidence type="ECO:0000259" key="11">
    <source>
        <dbReference type="PROSITE" id="PS50929"/>
    </source>
</evidence>
<dbReference type="InterPro" id="IPR003439">
    <property type="entry name" value="ABC_transporter-like_ATP-bd"/>
</dbReference>
<dbReference type="InterPro" id="IPR036640">
    <property type="entry name" value="ABC1_TM_sf"/>
</dbReference>
<dbReference type="PANTHER" id="PTHR24221:SF601">
    <property type="entry name" value="ABC TRANSPORTER"/>
    <property type="match status" value="1"/>
</dbReference>
<dbReference type="GO" id="GO:0140359">
    <property type="term" value="F:ABC-type transporter activity"/>
    <property type="evidence" value="ECO:0007669"/>
    <property type="project" value="InterPro"/>
</dbReference>
<protein>
    <submittedName>
        <fullName evidence="12">ABC transporter ATP-binding protein</fullName>
    </submittedName>
</protein>
<reference evidence="12 13" key="1">
    <citation type="journal article" date="2021" name="Microbiol. Resour. Announc.">
        <title>Draft Genome Sequence of Coralloluteibacterium stylophorae LMG 29479T.</title>
        <authorList>
            <person name="Karlyshev A.V."/>
            <person name="Kudryashova E.B."/>
            <person name="Ariskina E.V."/>
            <person name="Conroy A.P."/>
            <person name="Abidueva E.Y."/>
        </authorList>
    </citation>
    <scope>NUCLEOTIDE SEQUENCE [LARGE SCALE GENOMIC DNA]</scope>
    <source>
        <strain evidence="12 13">LMG 29479</strain>
    </source>
</reference>
<evidence type="ECO:0000256" key="6">
    <source>
        <dbReference type="ARBA" id="ARBA00022840"/>
    </source>
</evidence>
<dbReference type="Pfam" id="PF00664">
    <property type="entry name" value="ABC_membrane"/>
    <property type="match status" value="1"/>
</dbReference>
<keyword evidence="3" id="KW-1003">Cell membrane</keyword>
<evidence type="ECO:0000256" key="5">
    <source>
        <dbReference type="ARBA" id="ARBA00022741"/>
    </source>
</evidence>
<feature type="transmembrane region" description="Helical" evidence="9">
    <location>
        <begin position="148"/>
        <end position="165"/>
    </location>
</feature>
<evidence type="ECO:0000256" key="7">
    <source>
        <dbReference type="ARBA" id="ARBA00022989"/>
    </source>
</evidence>
<comment type="subcellular location">
    <subcellularLocation>
        <location evidence="1">Cell membrane</location>
        <topology evidence="1">Multi-pass membrane protein</topology>
    </subcellularLocation>
</comment>
<evidence type="ECO:0000256" key="3">
    <source>
        <dbReference type="ARBA" id="ARBA00022475"/>
    </source>
</evidence>
<feature type="transmembrane region" description="Helical" evidence="9">
    <location>
        <begin position="256"/>
        <end position="275"/>
    </location>
</feature>
<dbReference type="SUPFAM" id="SSF52540">
    <property type="entry name" value="P-loop containing nucleoside triphosphate hydrolases"/>
    <property type="match status" value="1"/>
</dbReference>
<dbReference type="AlphaFoldDB" id="A0AAP2FYQ9"/>
<dbReference type="Proteomes" id="UP000675747">
    <property type="component" value="Unassembled WGS sequence"/>
</dbReference>
<dbReference type="GO" id="GO:0034040">
    <property type="term" value="F:ATPase-coupled lipid transmembrane transporter activity"/>
    <property type="evidence" value="ECO:0007669"/>
    <property type="project" value="TreeGrafter"/>
</dbReference>
<dbReference type="PROSITE" id="PS50929">
    <property type="entry name" value="ABC_TM1F"/>
    <property type="match status" value="1"/>
</dbReference>
<dbReference type="Gene3D" id="3.40.50.300">
    <property type="entry name" value="P-loop containing nucleotide triphosphate hydrolases"/>
    <property type="match status" value="1"/>
</dbReference>
<evidence type="ECO:0000256" key="8">
    <source>
        <dbReference type="ARBA" id="ARBA00023136"/>
    </source>
</evidence>
<dbReference type="CDD" id="cd18565">
    <property type="entry name" value="ABC_6TM_exporter_like"/>
    <property type="match status" value="1"/>
</dbReference>
<proteinExistence type="predicted"/>
<feature type="transmembrane region" description="Helical" evidence="9">
    <location>
        <begin position="171"/>
        <end position="187"/>
    </location>
</feature>
<keyword evidence="8 9" id="KW-0472">Membrane</keyword>
<evidence type="ECO:0000256" key="1">
    <source>
        <dbReference type="ARBA" id="ARBA00004651"/>
    </source>
</evidence>
<dbReference type="Pfam" id="PF00005">
    <property type="entry name" value="ABC_tran"/>
    <property type="match status" value="1"/>
</dbReference>
<keyword evidence="13" id="KW-1185">Reference proteome</keyword>
<evidence type="ECO:0000313" key="13">
    <source>
        <dbReference type="Proteomes" id="UP000675747"/>
    </source>
</evidence>
<keyword evidence="4 9" id="KW-0812">Transmembrane</keyword>
<accession>A0AAP2FYQ9</accession>
<dbReference type="InterPro" id="IPR027417">
    <property type="entry name" value="P-loop_NTPase"/>
</dbReference>
<dbReference type="InterPro" id="IPR039421">
    <property type="entry name" value="Type_1_exporter"/>
</dbReference>
<dbReference type="GO" id="GO:0005524">
    <property type="term" value="F:ATP binding"/>
    <property type="evidence" value="ECO:0007669"/>
    <property type="project" value="UniProtKB-KW"/>
</dbReference>
<evidence type="ECO:0000256" key="9">
    <source>
        <dbReference type="SAM" id="Phobius"/>
    </source>
</evidence>
<dbReference type="PANTHER" id="PTHR24221">
    <property type="entry name" value="ATP-BINDING CASSETTE SUB-FAMILY B"/>
    <property type="match status" value="1"/>
</dbReference>
<dbReference type="GO" id="GO:0016887">
    <property type="term" value="F:ATP hydrolysis activity"/>
    <property type="evidence" value="ECO:0007669"/>
    <property type="project" value="InterPro"/>
</dbReference>
<keyword evidence="5" id="KW-0547">Nucleotide-binding</keyword>
<dbReference type="GO" id="GO:0005886">
    <property type="term" value="C:plasma membrane"/>
    <property type="evidence" value="ECO:0007669"/>
    <property type="project" value="UniProtKB-SubCell"/>
</dbReference>
<evidence type="ECO:0000256" key="2">
    <source>
        <dbReference type="ARBA" id="ARBA00022448"/>
    </source>
</evidence>
<organism evidence="12 13">
    <name type="scientific">Coralloluteibacterium stylophorae</name>
    <dbReference type="NCBI Taxonomy" id="1776034"/>
    <lineage>
        <taxon>Bacteria</taxon>
        <taxon>Pseudomonadati</taxon>
        <taxon>Pseudomonadota</taxon>
        <taxon>Gammaproteobacteria</taxon>
        <taxon>Lysobacterales</taxon>
        <taxon>Lysobacteraceae</taxon>
        <taxon>Coralloluteibacterium</taxon>
    </lineage>
</organism>
<dbReference type="SUPFAM" id="SSF90123">
    <property type="entry name" value="ABC transporter transmembrane region"/>
    <property type="match status" value="1"/>
</dbReference>
<dbReference type="RefSeq" id="WP_213173611.1">
    <property type="nucleotide sequence ID" value="NZ_JAGQFT020000005.1"/>
</dbReference>
<evidence type="ECO:0000259" key="10">
    <source>
        <dbReference type="PROSITE" id="PS50893"/>
    </source>
</evidence>
<dbReference type="FunFam" id="3.40.50.300:FF:000221">
    <property type="entry name" value="Multidrug ABC transporter ATP-binding protein"/>
    <property type="match status" value="1"/>
</dbReference>
<dbReference type="InterPro" id="IPR017871">
    <property type="entry name" value="ABC_transporter-like_CS"/>
</dbReference>
<name>A0AAP2FYQ9_9GAMM</name>
<evidence type="ECO:0000313" key="12">
    <source>
        <dbReference type="EMBL" id="MBS7457187.1"/>
    </source>
</evidence>
<dbReference type="PROSITE" id="PS50893">
    <property type="entry name" value="ABC_TRANSPORTER_2"/>
    <property type="match status" value="1"/>
</dbReference>
<dbReference type="PROSITE" id="PS00211">
    <property type="entry name" value="ABC_TRANSPORTER_1"/>
    <property type="match status" value="1"/>
</dbReference>
<feature type="transmembrane region" description="Helical" evidence="9">
    <location>
        <begin position="66"/>
        <end position="87"/>
    </location>
</feature>
<evidence type="ECO:0000256" key="4">
    <source>
        <dbReference type="ARBA" id="ARBA00022692"/>
    </source>
</evidence>
<feature type="domain" description="ABC transmembrane type-1" evidence="11">
    <location>
        <begin position="19"/>
        <end position="312"/>
    </location>
</feature>
<dbReference type="Gene3D" id="1.20.1560.10">
    <property type="entry name" value="ABC transporter type 1, transmembrane domain"/>
    <property type="match status" value="1"/>
</dbReference>
<keyword evidence="2" id="KW-0813">Transport</keyword>
<gene>
    <name evidence="12" type="ORF">KB893_008565</name>
</gene>
<keyword evidence="6 12" id="KW-0067">ATP-binding</keyword>
<sequence length="596" mass="64175">MHPLRRLFAFARPYRRDAVLATVWSVANKVMDVLPEILIGVAVDVVVNRQDSFVARLGVPDPVHQLVLLTAATALVWAFESLFEYLYALKWRRLAQDLQHVLRQSAYGHLQALPPDTIATQRSGRLMALLNEDVNQVERFLNTGANDLIQVFVSSLLIGAVFFLLTADLAALAILPIPLILVAAFWFQKRLAPRYAGARDAAATLSARLTNNLRGMATIQAYTAEAFEAAHLERASDGFRARNAEAIRYSAMIHPAIRIAVLIGFVATLLYGGVLTLRGELGVGSYSALVFLTQRLLWPMTRLADMTDLYNRAMASVNRIMDLLDAPLPPRPARTLDARPAGALAFEDVRFAYAGRPALHGVSLEVPAGRTVALVGGTGSGKSTLLKLLLGFLRPDAGRIALDGLDLAGVDPQSLRRHVAYVAQEPFLTDGSVADNIAYGERDADPARVEAAARAAEAHAFVASLPDGYASPVGEGGAQLSGGQRQRIALARALYRDPAILILDEATSAVDNETEAAIQRSLARAAAGRTVLVVAHRLSTVRHADVIHVMDHGRIVESGSHDELLTRDGTYAGLWRLQTGETLDAAAQADAPAAAG</sequence>
<keyword evidence="7 9" id="KW-1133">Transmembrane helix</keyword>